<dbReference type="InterPro" id="IPR002035">
    <property type="entry name" value="VWF_A"/>
</dbReference>
<gene>
    <name evidence="8" type="ORF">SAMN04488541_103412</name>
</gene>
<dbReference type="Proteomes" id="UP000199513">
    <property type="component" value="Unassembled WGS sequence"/>
</dbReference>
<sequence>MTWFNELGRIELILIGVFVFLYILYLGKIHRIASMLKTSARGVFIKFFLRIIYFSLIILAILGPSFGEVSKEVESKGKDIYIAVDLSLSMNATDVQPSRLDKVKFELKNIVSNFSSDRVGLIIFSSEAFVQCPLTFDQSALNLFIETLNTGLVPNTGTDFAPPLQIAYKKFTEDSEDNVKDQAKVIILISDGEDFGEETQDVLSDLENRGIKVFTLGVGTETGSTIPFRERSVKRDESGREVITTLNRAPLQEIAEKTQGKYFEISDKKNNVAQLIDTVKKLEGQLRDKRKMDVKANKFYIFLLPALILILLDIFVTVKTVRV</sequence>
<name>A0A1I2IMF6_9BACT</name>
<accession>A0A1I2IMF6</accession>
<dbReference type="InterPro" id="IPR036465">
    <property type="entry name" value="vWFA_dom_sf"/>
</dbReference>
<evidence type="ECO:0000256" key="6">
    <source>
        <dbReference type="SAM" id="Phobius"/>
    </source>
</evidence>
<feature type="coiled-coil region" evidence="5">
    <location>
        <begin position="265"/>
        <end position="292"/>
    </location>
</feature>
<evidence type="ECO:0000259" key="7">
    <source>
        <dbReference type="PROSITE" id="PS50234"/>
    </source>
</evidence>
<evidence type="ECO:0000256" key="4">
    <source>
        <dbReference type="ARBA" id="ARBA00023136"/>
    </source>
</evidence>
<organism evidence="8 9">
    <name type="scientific">Thermoflexibacter ruber</name>
    <dbReference type="NCBI Taxonomy" id="1003"/>
    <lineage>
        <taxon>Bacteria</taxon>
        <taxon>Pseudomonadati</taxon>
        <taxon>Bacteroidota</taxon>
        <taxon>Cytophagia</taxon>
        <taxon>Cytophagales</taxon>
        <taxon>Thermoflexibacteraceae</taxon>
        <taxon>Thermoflexibacter</taxon>
    </lineage>
</organism>
<keyword evidence="9" id="KW-1185">Reference proteome</keyword>
<evidence type="ECO:0000256" key="5">
    <source>
        <dbReference type="SAM" id="Coils"/>
    </source>
</evidence>
<dbReference type="STRING" id="1003.SAMN04488541_103412"/>
<reference evidence="8 9" key="1">
    <citation type="submission" date="2016-10" db="EMBL/GenBank/DDBJ databases">
        <authorList>
            <person name="de Groot N.N."/>
        </authorList>
    </citation>
    <scope>NUCLEOTIDE SEQUENCE [LARGE SCALE GENOMIC DNA]</scope>
    <source>
        <strain>GEY</strain>
        <strain evidence="9">DSM 9560</strain>
    </source>
</reference>
<evidence type="ECO:0000256" key="3">
    <source>
        <dbReference type="ARBA" id="ARBA00022989"/>
    </source>
</evidence>
<dbReference type="PANTHER" id="PTHR22550">
    <property type="entry name" value="SPORE GERMINATION PROTEIN"/>
    <property type="match status" value="1"/>
</dbReference>
<feature type="transmembrane region" description="Helical" evidence="6">
    <location>
        <begin position="299"/>
        <end position="318"/>
    </location>
</feature>
<dbReference type="RefSeq" id="WP_091548643.1">
    <property type="nucleotide sequence ID" value="NZ_FONY01000034.1"/>
</dbReference>
<dbReference type="SUPFAM" id="SSF53300">
    <property type="entry name" value="vWA-like"/>
    <property type="match status" value="1"/>
</dbReference>
<dbReference type="PROSITE" id="PS50234">
    <property type="entry name" value="VWFA"/>
    <property type="match status" value="1"/>
</dbReference>
<evidence type="ECO:0000256" key="1">
    <source>
        <dbReference type="ARBA" id="ARBA00022475"/>
    </source>
</evidence>
<dbReference type="PANTHER" id="PTHR22550:SF5">
    <property type="entry name" value="LEUCINE ZIPPER PROTEIN 4"/>
    <property type="match status" value="1"/>
</dbReference>
<feature type="domain" description="VWFA" evidence="7">
    <location>
        <begin position="79"/>
        <end position="279"/>
    </location>
</feature>
<keyword evidence="5" id="KW-0175">Coiled coil</keyword>
<evidence type="ECO:0000313" key="9">
    <source>
        <dbReference type="Proteomes" id="UP000199513"/>
    </source>
</evidence>
<keyword evidence="3 6" id="KW-1133">Transmembrane helix</keyword>
<dbReference type="Gene3D" id="3.40.50.410">
    <property type="entry name" value="von Willebrand factor, type A domain"/>
    <property type="match status" value="1"/>
</dbReference>
<dbReference type="AlphaFoldDB" id="A0A1I2IMF6"/>
<dbReference type="EMBL" id="FONY01000034">
    <property type="protein sequence ID" value="SFF43592.1"/>
    <property type="molecule type" value="Genomic_DNA"/>
</dbReference>
<keyword evidence="2 6" id="KW-0812">Transmembrane</keyword>
<feature type="transmembrane region" description="Helical" evidence="6">
    <location>
        <begin position="6"/>
        <end position="26"/>
    </location>
</feature>
<keyword evidence="4 6" id="KW-0472">Membrane</keyword>
<dbReference type="SMART" id="SM00327">
    <property type="entry name" value="VWA"/>
    <property type="match status" value="1"/>
</dbReference>
<evidence type="ECO:0000256" key="2">
    <source>
        <dbReference type="ARBA" id="ARBA00022692"/>
    </source>
</evidence>
<protein>
    <submittedName>
        <fullName evidence="8">Ca-activated chloride channel family protein</fullName>
    </submittedName>
</protein>
<proteinExistence type="predicted"/>
<evidence type="ECO:0000313" key="8">
    <source>
        <dbReference type="EMBL" id="SFF43592.1"/>
    </source>
</evidence>
<dbReference type="InterPro" id="IPR050768">
    <property type="entry name" value="UPF0353/GerABKA_families"/>
</dbReference>
<dbReference type="OrthoDB" id="6206554at2"/>
<dbReference type="Pfam" id="PF00092">
    <property type="entry name" value="VWA"/>
    <property type="match status" value="1"/>
</dbReference>
<keyword evidence="1" id="KW-1003">Cell membrane</keyword>
<feature type="transmembrane region" description="Helical" evidence="6">
    <location>
        <begin position="47"/>
        <end position="66"/>
    </location>
</feature>